<comment type="caution">
    <text evidence="1">The sequence shown here is derived from an EMBL/GenBank/DDBJ whole genome shotgun (WGS) entry which is preliminary data.</text>
</comment>
<evidence type="ECO:0000313" key="1">
    <source>
        <dbReference type="EMBL" id="MPC11336.1"/>
    </source>
</evidence>
<sequence length="71" mass="8228">MRICREVVGAESESRQGEVITKRNQGGNRTVLEVGSVKRGFYGRGRMQVNWMRESAGRSWRNVKGRRMETR</sequence>
<accession>A0A5B7CSN0</accession>
<dbReference type="Proteomes" id="UP000324222">
    <property type="component" value="Unassembled WGS sequence"/>
</dbReference>
<dbReference type="AlphaFoldDB" id="A0A5B7CSN0"/>
<protein>
    <submittedName>
        <fullName evidence="1">Uncharacterized protein</fullName>
    </submittedName>
</protein>
<keyword evidence="2" id="KW-1185">Reference proteome</keyword>
<organism evidence="1 2">
    <name type="scientific">Portunus trituberculatus</name>
    <name type="common">Swimming crab</name>
    <name type="synonym">Neptunus trituberculatus</name>
    <dbReference type="NCBI Taxonomy" id="210409"/>
    <lineage>
        <taxon>Eukaryota</taxon>
        <taxon>Metazoa</taxon>
        <taxon>Ecdysozoa</taxon>
        <taxon>Arthropoda</taxon>
        <taxon>Crustacea</taxon>
        <taxon>Multicrustacea</taxon>
        <taxon>Malacostraca</taxon>
        <taxon>Eumalacostraca</taxon>
        <taxon>Eucarida</taxon>
        <taxon>Decapoda</taxon>
        <taxon>Pleocyemata</taxon>
        <taxon>Brachyura</taxon>
        <taxon>Eubrachyura</taxon>
        <taxon>Portunoidea</taxon>
        <taxon>Portunidae</taxon>
        <taxon>Portuninae</taxon>
        <taxon>Portunus</taxon>
    </lineage>
</organism>
<evidence type="ECO:0000313" key="2">
    <source>
        <dbReference type="Proteomes" id="UP000324222"/>
    </source>
</evidence>
<name>A0A5B7CSN0_PORTR</name>
<gene>
    <name evidence="1" type="ORF">E2C01_003999</name>
</gene>
<dbReference type="EMBL" id="VSRR010000158">
    <property type="protein sequence ID" value="MPC11336.1"/>
    <property type="molecule type" value="Genomic_DNA"/>
</dbReference>
<reference evidence="1 2" key="1">
    <citation type="submission" date="2019-05" db="EMBL/GenBank/DDBJ databases">
        <title>Another draft genome of Portunus trituberculatus and its Hox gene families provides insights of decapod evolution.</title>
        <authorList>
            <person name="Jeong J.-H."/>
            <person name="Song I."/>
            <person name="Kim S."/>
            <person name="Choi T."/>
            <person name="Kim D."/>
            <person name="Ryu S."/>
            <person name="Kim W."/>
        </authorList>
    </citation>
    <scope>NUCLEOTIDE SEQUENCE [LARGE SCALE GENOMIC DNA]</scope>
    <source>
        <tissue evidence="1">Muscle</tissue>
    </source>
</reference>
<proteinExistence type="predicted"/>